<dbReference type="OrthoDB" id="5624986at2"/>
<reference evidence="1 2" key="1">
    <citation type="submission" date="2017-07" db="EMBL/GenBank/DDBJ databases">
        <authorList>
            <person name="Sun Z.S."/>
            <person name="Albrecht U."/>
            <person name="Echele G."/>
            <person name="Lee C.C."/>
        </authorList>
    </citation>
    <scope>NUCLEOTIDE SEQUENCE [LARGE SCALE GENOMIC DNA]</scope>
    <source>
        <strain evidence="2">type strain: KCTC 22618</strain>
    </source>
</reference>
<evidence type="ECO:0000313" key="1">
    <source>
        <dbReference type="EMBL" id="SNR14803.1"/>
    </source>
</evidence>
<name>A0A238U6J4_9FLAO</name>
<sequence>MYLINLHAVPKKGTEYFEKVVGAYVSVYIDYVDGEGAIQLAKYYTEEEGWLVQNVEDDFYEIENPDELEKDYKDHYDEAKEHGYTMVFNCYESVEE</sequence>
<organism evidence="1 2">
    <name type="scientific">Tenacibaculum jejuense</name>
    <dbReference type="NCBI Taxonomy" id="584609"/>
    <lineage>
        <taxon>Bacteria</taxon>
        <taxon>Pseudomonadati</taxon>
        <taxon>Bacteroidota</taxon>
        <taxon>Flavobacteriia</taxon>
        <taxon>Flavobacteriales</taxon>
        <taxon>Flavobacteriaceae</taxon>
        <taxon>Tenacibaculum</taxon>
    </lineage>
</organism>
<accession>A0A238U6J4</accession>
<keyword evidence="2" id="KW-1185">Reference proteome</keyword>
<dbReference type="EMBL" id="LT899436">
    <property type="protein sequence ID" value="SNR14803.1"/>
    <property type="molecule type" value="Genomic_DNA"/>
</dbReference>
<dbReference type="KEGG" id="tje:TJEJU_1046"/>
<dbReference type="AlphaFoldDB" id="A0A238U6J4"/>
<gene>
    <name evidence="1" type="ORF">TJEJU_1046</name>
</gene>
<evidence type="ECO:0000313" key="2">
    <source>
        <dbReference type="Proteomes" id="UP000215214"/>
    </source>
</evidence>
<protein>
    <submittedName>
        <fullName evidence="1">Uncharacterized protein</fullName>
    </submittedName>
</protein>
<dbReference type="Proteomes" id="UP000215214">
    <property type="component" value="Chromosome TJEJU"/>
</dbReference>
<proteinExistence type="predicted"/>
<dbReference type="RefSeq" id="WP_095070040.1">
    <property type="nucleotide sequence ID" value="NZ_LT899436.1"/>
</dbReference>